<dbReference type="HOGENOM" id="CLU_1842615_0_0_9"/>
<keyword evidence="1" id="KW-0472">Membrane</keyword>
<dbReference type="AlphaFoldDB" id="U4TJJ4"/>
<dbReference type="Proteomes" id="UP000030647">
    <property type="component" value="Unassembled WGS sequence"/>
</dbReference>
<dbReference type="EMBL" id="KI271590">
    <property type="protein sequence ID" value="ERL65001.1"/>
    <property type="molecule type" value="Genomic_DNA"/>
</dbReference>
<sequence>MMKNTKEKLFCLLLLIGLVIDFVVLVQTITKENLVGFLLLNLVIPLLIWSALTVLLATHRYRTEAFLASSTVFTILYHVLTLRLPLGPIIQKVAVLKIIHVQTQATFTSVVMTFVYAFLLMQLLYQGRRMMRLQRDVLM</sequence>
<name>U4TJJ4_9LACO</name>
<feature type="transmembrane region" description="Helical" evidence="1">
    <location>
        <begin position="65"/>
        <end position="86"/>
    </location>
</feature>
<proteinExistence type="predicted"/>
<gene>
    <name evidence="2" type="ORF">L248_3163</name>
</gene>
<reference evidence="3" key="1">
    <citation type="journal article" date="2013" name="Genome Announc.">
        <title>Whole-Genome Sequencing of Lactobacillus shenzhenensis Strain LY-73T.</title>
        <authorList>
            <person name="Lin Z."/>
            <person name="Liu Z."/>
            <person name="Yang R."/>
            <person name="Zou Y."/>
            <person name="Wan D."/>
            <person name="Chen J."/>
            <person name="Guo M."/>
            <person name="Zhao J."/>
            <person name="Fang C."/>
            <person name="Yang R."/>
            <person name="Liu F."/>
        </authorList>
    </citation>
    <scope>NUCLEOTIDE SEQUENCE [LARGE SCALE GENOMIC DNA]</scope>
    <source>
        <strain evidence="3">LY-73</strain>
    </source>
</reference>
<organism evidence="2 3">
    <name type="scientific">Schleiferilactobacillus shenzhenensis LY-73</name>
    <dbReference type="NCBI Taxonomy" id="1231336"/>
    <lineage>
        <taxon>Bacteria</taxon>
        <taxon>Bacillati</taxon>
        <taxon>Bacillota</taxon>
        <taxon>Bacilli</taxon>
        <taxon>Lactobacillales</taxon>
        <taxon>Lactobacillaceae</taxon>
        <taxon>Schleiferilactobacillus</taxon>
    </lineage>
</organism>
<keyword evidence="3" id="KW-1185">Reference proteome</keyword>
<evidence type="ECO:0000313" key="2">
    <source>
        <dbReference type="EMBL" id="ERL65001.1"/>
    </source>
</evidence>
<dbReference type="RefSeq" id="WP_022529748.1">
    <property type="nucleotide sequence ID" value="NZ_KI271590.1"/>
</dbReference>
<protein>
    <submittedName>
        <fullName evidence="2">Uncharacterized protein</fullName>
    </submittedName>
</protein>
<feature type="transmembrane region" description="Helical" evidence="1">
    <location>
        <begin position="106"/>
        <end position="125"/>
    </location>
</feature>
<dbReference type="STRING" id="1231336.L248_3163"/>
<accession>U4TJJ4</accession>
<evidence type="ECO:0000313" key="3">
    <source>
        <dbReference type="Proteomes" id="UP000030647"/>
    </source>
</evidence>
<keyword evidence="1" id="KW-1133">Transmembrane helix</keyword>
<keyword evidence="1" id="KW-0812">Transmembrane</keyword>
<evidence type="ECO:0000256" key="1">
    <source>
        <dbReference type="SAM" id="Phobius"/>
    </source>
</evidence>
<feature type="transmembrane region" description="Helical" evidence="1">
    <location>
        <begin position="38"/>
        <end position="58"/>
    </location>
</feature>